<dbReference type="AlphaFoldDB" id="A0A1R4JPI3"/>
<dbReference type="EMBL" id="FUKQ01000033">
    <property type="protein sequence ID" value="SJN33917.1"/>
    <property type="molecule type" value="Genomic_DNA"/>
</dbReference>
<feature type="compositionally biased region" description="Pro residues" evidence="1">
    <location>
        <begin position="107"/>
        <end position="123"/>
    </location>
</feature>
<evidence type="ECO:0000313" key="3">
    <source>
        <dbReference type="EMBL" id="SJN33917.1"/>
    </source>
</evidence>
<feature type="transmembrane region" description="Helical" evidence="2">
    <location>
        <begin position="54"/>
        <end position="72"/>
    </location>
</feature>
<dbReference type="RefSeq" id="WP_094764787.1">
    <property type="nucleotide sequence ID" value="NZ_FUKQ01000033.1"/>
</dbReference>
<keyword evidence="2" id="KW-0812">Transmembrane</keyword>
<proteinExistence type="predicted"/>
<dbReference type="STRING" id="1255658.FM114_08750"/>
<keyword evidence="2" id="KW-1133">Transmembrane helix</keyword>
<reference evidence="3 4" key="1">
    <citation type="submission" date="2017-02" db="EMBL/GenBank/DDBJ databases">
        <authorList>
            <person name="Peterson S.W."/>
        </authorList>
    </citation>
    <scope>NUCLEOTIDE SEQUENCE [LARGE SCALE GENOMIC DNA]</scope>
    <source>
        <strain evidence="3 4">LSP_Lj1</strain>
    </source>
</reference>
<sequence length="137" mass="14419">MRRLMRPKILIPLLATYLVIAGLVAGLWFPLFFGGLALMVLAIARAVSARRRQAWALGLAGVAMSTGGYLWTAHPELLRGGHDDPIVAIPASTPSESPVASKKATPSPKPTPKSTPTPTPTPSPSWTREAETNGNGG</sequence>
<evidence type="ECO:0000256" key="2">
    <source>
        <dbReference type="SAM" id="Phobius"/>
    </source>
</evidence>
<protein>
    <submittedName>
        <fullName evidence="3">Uncharacterized protein</fullName>
    </submittedName>
</protein>
<feature type="compositionally biased region" description="Low complexity" evidence="1">
    <location>
        <begin position="97"/>
        <end position="106"/>
    </location>
</feature>
<evidence type="ECO:0000313" key="4">
    <source>
        <dbReference type="Proteomes" id="UP000188342"/>
    </source>
</evidence>
<gene>
    <name evidence="3" type="ORF">FM114_08750</name>
</gene>
<organism evidence="3 4">
    <name type="scientific">Luteococcus japonicus LSP_Lj1</name>
    <dbReference type="NCBI Taxonomy" id="1255658"/>
    <lineage>
        <taxon>Bacteria</taxon>
        <taxon>Bacillati</taxon>
        <taxon>Actinomycetota</taxon>
        <taxon>Actinomycetes</taxon>
        <taxon>Propionibacteriales</taxon>
        <taxon>Propionibacteriaceae</taxon>
        <taxon>Luteococcus</taxon>
    </lineage>
</organism>
<keyword evidence="2" id="KW-0472">Membrane</keyword>
<evidence type="ECO:0000256" key="1">
    <source>
        <dbReference type="SAM" id="MobiDB-lite"/>
    </source>
</evidence>
<accession>A0A1R4JPI3</accession>
<feature type="transmembrane region" description="Helical" evidence="2">
    <location>
        <begin position="31"/>
        <end position="47"/>
    </location>
</feature>
<dbReference type="Proteomes" id="UP000188342">
    <property type="component" value="Unassembled WGS sequence"/>
</dbReference>
<feature type="region of interest" description="Disordered" evidence="1">
    <location>
        <begin position="84"/>
        <end position="137"/>
    </location>
</feature>
<name>A0A1R4JPI3_9ACTN</name>
<keyword evidence="4" id="KW-1185">Reference proteome</keyword>